<dbReference type="RefSeq" id="WP_133803648.1">
    <property type="nucleotide sequence ID" value="NZ_SNWQ01000017.1"/>
</dbReference>
<proteinExistence type="inferred from homology"/>
<comment type="catalytic activity">
    <reaction evidence="2">
        <text>oxidized coenzyme F420-(gamma-L-Glu)(n) + a quinol + H(+) = reduced coenzyme F420-(gamma-L-Glu)(n) + a quinone</text>
        <dbReference type="Rhea" id="RHEA:39663"/>
        <dbReference type="Rhea" id="RHEA-COMP:12939"/>
        <dbReference type="Rhea" id="RHEA-COMP:14378"/>
        <dbReference type="ChEBI" id="CHEBI:15378"/>
        <dbReference type="ChEBI" id="CHEBI:24646"/>
        <dbReference type="ChEBI" id="CHEBI:132124"/>
        <dbReference type="ChEBI" id="CHEBI:133980"/>
        <dbReference type="ChEBI" id="CHEBI:139511"/>
    </reaction>
</comment>
<reference evidence="5 6" key="1">
    <citation type="submission" date="2019-03" db="EMBL/GenBank/DDBJ databases">
        <title>Genomic Encyclopedia of Type Strains, Phase III (KMG-III): the genomes of soil and plant-associated and newly described type strains.</title>
        <authorList>
            <person name="Whitman W."/>
        </authorList>
    </citation>
    <scope>NUCLEOTIDE SEQUENCE [LARGE SCALE GENOMIC DNA]</scope>
    <source>
        <strain evidence="5 6">VKM Ac-2527</strain>
    </source>
</reference>
<keyword evidence="6" id="KW-1185">Reference proteome</keyword>
<evidence type="ECO:0000256" key="1">
    <source>
        <dbReference type="ARBA" id="ARBA00008710"/>
    </source>
</evidence>
<organism evidence="5 6">
    <name type="scientific">Kribbella caucasensis</name>
    <dbReference type="NCBI Taxonomy" id="2512215"/>
    <lineage>
        <taxon>Bacteria</taxon>
        <taxon>Bacillati</taxon>
        <taxon>Actinomycetota</taxon>
        <taxon>Actinomycetes</taxon>
        <taxon>Propionibacteriales</taxon>
        <taxon>Kribbellaceae</taxon>
        <taxon>Kribbella</taxon>
    </lineage>
</organism>
<feature type="domain" description="Hemerythrin-like" evidence="4">
    <location>
        <begin position="140"/>
        <end position="294"/>
    </location>
</feature>
<protein>
    <submittedName>
        <fullName evidence="5">Deazaflavin-dependent oxidoreductase (Nitroreductase family)</fullName>
    </submittedName>
</protein>
<comment type="caution">
    <text evidence="5">The sequence shown here is derived from an EMBL/GenBank/DDBJ whole genome shotgun (WGS) entry which is preliminary data.</text>
</comment>
<dbReference type="OrthoDB" id="8225825at2"/>
<dbReference type="Proteomes" id="UP000295388">
    <property type="component" value="Unassembled WGS sequence"/>
</dbReference>
<dbReference type="GO" id="GO:0005886">
    <property type="term" value="C:plasma membrane"/>
    <property type="evidence" value="ECO:0007669"/>
    <property type="project" value="TreeGrafter"/>
</dbReference>
<sequence length="300" mass="32192">MSDFNRAIIDEFRANEGRVGGMFEGAKLVLLTTTGARSGRPHTTPAAYAEDAGRLIVFASNSGLPTAPAWLHNLRANPAVIVELGSTRFDAIATEVTGPERDRLYADQSARDPAFAAYQAGTTRKIQVVELIPARIGAATAQLKEVHAALRRQLADLRTAVDAQLASAGRDPADTGSNYAEGPNPANPPDLAGELTDLRTHCLSFCGALHAHHTREDGVLPHLAAGFPELKPAIDRLQREHEAVAVLNEELAATVERLTTHPGEAENLRDQLMRLAAELESHYLYEELHLGPALDQASAG</sequence>
<dbReference type="Gene3D" id="1.20.120.520">
    <property type="entry name" value="nmb1532 protein domain like"/>
    <property type="match status" value="1"/>
</dbReference>
<dbReference type="AlphaFoldDB" id="A0A4R6K714"/>
<dbReference type="InterPro" id="IPR012312">
    <property type="entry name" value="Hemerythrin-like"/>
</dbReference>
<evidence type="ECO:0000313" key="6">
    <source>
        <dbReference type="Proteomes" id="UP000295388"/>
    </source>
</evidence>
<accession>A0A4R6K714</accession>
<evidence type="ECO:0000256" key="2">
    <source>
        <dbReference type="ARBA" id="ARBA00049106"/>
    </source>
</evidence>
<feature type="region of interest" description="Disordered" evidence="3">
    <location>
        <begin position="165"/>
        <end position="192"/>
    </location>
</feature>
<dbReference type="SUPFAM" id="SSF50475">
    <property type="entry name" value="FMN-binding split barrel"/>
    <property type="match status" value="1"/>
</dbReference>
<dbReference type="EMBL" id="SNWQ01000017">
    <property type="protein sequence ID" value="TDO44131.1"/>
    <property type="molecule type" value="Genomic_DNA"/>
</dbReference>
<dbReference type="PANTHER" id="PTHR39428">
    <property type="entry name" value="F420H(2)-DEPENDENT QUINONE REDUCTASE RV1261C"/>
    <property type="match status" value="1"/>
</dbReference>
<gene>
    <name evidence="5" type="ORF">EV643_117154</name>
</gene>
<dbReference type="InterPro" id="IPR012349">
    <property type="entry name" value="Split_barrel_FMN-bd"/>
</dbReference>
<dbReference type="NCBIfam" id="TIGR00026">
    <property type="entry name" value="hi_GC_TIGR00026"/>
    <property type="match status" value="1"/>
</dbReference>
<dbReference type="Pfam" id="PF04075">
    <property type="entry name" value="F420H2_quin_red"/>
    <property type="match status" value="1"/>
</dbReference>
<dbReference type="GO" id="GO:0070967">
    <property type="term" value="F:coenzyme F420 binding"/>
    <property type="evidence" value="ECO:0007669"/>
    <property type="project" value="TreeGrafter"/>
</dbReference>
<dbReference type="Gene3D" id="2.30.110.10">
    <property type="entry name" value="Electron Transport, Fmn-binding Protein, Chain A"/>
    <property type="match status" value="1"/>
</dbReference>
<evidence type="ECO:0000259" key="4">
    <source>
        <dbReference type="Pfam" id="PF01814"/>
    </source>
</evidence>
<comment type="similarity">
    <text evidence="1">Belongs to the F420H(2)-dependent quinone reductase family.</text>
</comment>
<name>A0A4R6K714_9ACTN</name>
<evidence type="ECO:0000313" key="5">
    <source>
        <dbReference type="EMBL" id="TDO44131.1"/>
    </source>
</evidence>
<dbReference type="PANTHER" id="PTHR39428:SF1">
    <property type="entry name" value="F420H(2)-DEPENDENT QUINONE REDUCTASE RV1261C"/>
    <property type="match status" value="1"/>
</dbReference>
<dbReference type="GO" id="GO:0016491">
    <property type="term" value="F:oxidoreductase activity"/>
    <property type="evidence" value="ECO:0007669"/>
    <property type="project" value="InterPro"/>
</dbReference>
<dbReference type="InterPro" id="IPR004378">
    <property type="entry name" value="F420H2_quin_Rdtase"/>
</dbReference>
<evidence type="ECO:0000256" key="3">
    <source>
        <dbReference type="SAM" id="MobiDB-lite"/>
    </source>
</evidence>
<dbReference type="Pfam" id="PF01814">
    <property type="entry name" value="Hemerythrin"/>
    <property type="match status" value="1"/>
</dbReference>